<accession>A0AAN8FBK5</accession>
<organism evidence="3 4">
    <name type="scientific">Trichostrongylus colubriformis</name>
    <name type="common">Black scour worm</name>
    <dbReference type="NCBI Taxonomy" id="6319"/>
    <lineage>
        <taxon>Eukaryota</taxon>
        <taxon>Metazoa</taxon>
        <taxon>Ecdysozoa</taxon>
        <taxon>Nematoda</taxon>
        <taxon>Chromadorea</taxon>
        <taxon>Rhabditida</taxon>
        <taxon>Rhabditina</taxon>
        <taxon>Rhabditomorpha</taxon>
        <taxon>Strongyloidea</taxon>
        <taxon>Trichostrongylidae</taxon>
        <taxon>Trichostrongylus</taxon>
    </lineage>
</organism>
<feature type="region of interest" description="Disordered" evidence="1">
    <location>
        <begin position="86"/>
        <end position="163"/>
    </location>
</feature>
<proteinExistence type="predicted"/>
<feature type="compositionally biased region" description="Pro residues" evidence="1">
    <location>
        <begin position="106"/>
        <end position="117"/>
    </location>
</feature>
<sequence>MMLFVIHLVIIFLLGLCIGLLIGLKCRCRKIGGSRSRAGRKIDRPKLDSCRTSRGVDMDDPFLMKPTESPRKQVFTAVEVERPFNTVEKCTQSGTSEHEELRLSPKMPPPPPATPSKPKPKGPYETTEPSLWDTPLVPTQRLSAARQVPVEKPPQNPRNKVQEHHVKSVFAEGAMRDAKTPNIKESKMKAEFSYKIP</sequence>
<keyword evidence="2" id="KW-0732">Signal</keyword>
<protein>
    <submittedName>
        <fullName evidence="3">Uncharacterized protein</fullName>
    </submittedName>
</protein>
<evidence type="ECO:0000256" key="2">
    <source>
        <dbReference type="SAM" id="SignalP"/>
    </source>
</evidence>
<evidence type="ECO:0000313" key="4">
    <source>
        <dbReference type="Proteomes" id="UP001331761"/>
    </source>
</evidence>
<dbReference type="AlphaFoldDB" id="A0AAN8FBK5"/>
<name>A0AAN8FBK5_TRICO</name>
<feature type="chain" id="PRO_5042989813" evidence="2">
    <location>
        <begin position="20"/>
        <end position="197"/>
    </location>
</feature>
<keyword evidence="4" id="KW-1185">Reference proteome</keyword>
<evidence type="ECO:0000256" key="1">
    <source>
        <dbReference type="SAM" id="MobiDB-lite"/>
    </source>
</evidence>
<dbReference type="EMBL" id="WIXE01015894">
    <property type="protein sequence ID" value="KAK5973104.1"/>
    <property type="molecule type" value="Genomic_DNA"/>
</dbReference>
<gene>
    <name evidence="3" type="ORF">GCK32_022702</name>
</gene>
<comment type="caution">
    <text evidence="3">The sequence shown here is derived from an EMBL/GenBank/DDBJ whole genome shotgun (WGS) entry which is preliminary data.</text>
</comment>
<feature type="signal peptide" evidence="2">
    <location>
        <begin position="1"/>
        <end position="19"/>
    </location>
</feature>
<evidence type="ECO:0000313" key="3">
    <source>
        <dbReference type="EMBL" id="KAK5973104.1"/>
    </source>
</evidence>
<dbReference type="Proteomes" id="UP001331761">
    <property type="component" value="Unassembled WGS sequence"/>
</dbReference>
<reference evidence="3 4" key="1">
    <citation type="submission" date="2019-10" db="EMBL/GenBank/DDBJ databases">
        <title>Assembly and Annotation for the nematode Trichostrongylus colubriformis.</title>
        <authorList>
            <person name="Martin J."/>
        </authorList>
    </citation>
    <scope>NUCLEOTIDE SEQUENCE [LARGE SCALE GENOMIC DNA]</scope>
    <source>
        <strain evidence="3">G859</strain>
        <tissue evidence="3">Whole worm</tissue>
    </source>
</reference>